<feature type="repeat" description="ANK" evidence="1">
    <location>
        <begin position="672"/>
        <end position="704"/>
    </location>
</feature>
<dbReference type="InterPro" id="IPR042099">
    <property type="entry name" value="ANL_N_sf"/>
</dbReference>
<keyword evidence="1" id="KW-0040">ANK repeat</keyword>
<feature type="repeat" description="ANK" evidence="1">
    <location>
        <begin position="705"/>
        <end position="739"/>
    </location>
</feature>
<dbReference type="InterPro" id="IPR002110">
    <property type="entry name" value="Ankyrin_rpt"/>
</dbReference>
<dbReference type="GO" id="GO:0043041">
    <property type="term" value="P:amino acid activation for nonribosomal peptide biosynthetic process"/>
    <property type="evidence" value="ECO:0007669"/>
    <property type="project" value="TreeGrafter"/>
</dbReference>
<dbReference type="PROSITE" id="PS00455">
    <property type="entry name" value="AMP_BINDING"/>
    <property type="match status" value="1"/>
</dbReference>
<dbReference type="GO" id="GO:0044550">
    <property type="term" value="P:secondary metabolite biosynthetic process"/>
    <property type="evidence" value="ECO:0007669"/>
    <property type="project" value="TreeGrafter"/>
</dbReference>
<dbReference type="Pfam" id="PF00501">
    <property type="entry name" value="AMP-binding"/>
    <property type="match status" value="1"/>
</dbReference>
<dbReference type="eggNOG" id="KOG1178">
    <property type="taxonomic scope" value="Eukaryota"/>
</dbReference>
<dbReference type="Gene3D" id="3.30.300.30">
    <property type="match status" value="1"/>
</dbReference>
<organism evidence="4">
    <name type="scientific">Ostreococcus tauri</name>
    <name type="common">Marine green alga</name>
    <dbReference type="NCBI Taxonomy" id="70448"/>
    <lineage>
        <taxon>Eukaryota</taxon>
        <taxon>Viridiplantae</taxon>
        <taxon>Chlorophyta</taxon>
        <taxon>Mamiellophyceae</taxon>
        <taxon>Mamiellales</taxon>
        <taxon>Bathycoccaceae</taxon>
        <taxon>Ostreococcus</taxon>
    </lineage>
</organism>
<dbReference type="PROSITE" id="PS00012">
    <property type="entry name" value="PHOSPHOPANTETHEINE"/>
    <property type="match status" value="1"/>
</dbReference>
<evidence type="ECO:0000256" key="2">
    <source>
        <dbReference type="SAM" id="MobiDB-lite"/>
    </source>
</evidence>
<dbReference type="PANTHER" id="PTHR45527:SF1">
    <property type="entry name" value="FATTY ACID SYNTHASE"/>
    <property type="match status" value="1"/>
</dbReference>
<feature type="repeat" description="ANK" evidence="1">
    <location>
        <begin position="787"/>
        <end position="819"/>
    </location>
</feature>
<dbReference type="InterPro" id="IPR036736">
    <property type="entry name" value="ACP-like_sf"/>
</dbReference>
<dbReference type="eggNOG" id="KOG4177">
    <property type="taxonomic scope" value="Eukaryota"/>
</dbReference>
<dbReference type="AlphaFoldDB" id="A0A1Y5IIX7"/>
<dbReference type="Pfam" id="PF12796">
    <property type="entry name" value="Ank_2"/>
    <property type="match status" value="2"/>
</dbReference>
<dbReference type="SMART" id="SM00248">
    <property type="entry name" value="ANK"/>
    <property type="match status" value="5"/>
</dbReference>
<evidence type="ECO:0000256" key="1">
    <source>
        <dbReference type="PROSITE-ProRule" id="PRU00023"/>
    </source>
</evidence>
<dbReference type="InterPro" id="IPR020845">
    <property type="entry name" value="AMP-binding_CS"/>
</dbReference>
<dbReference type="EMBL" id="KZ155771">
    <property type="protein sequence ID" value="OUS49518.1"/>
    <property type="molecule type" value="Genomic_DNA"/>
</dbReference>
<proteinExistence type="predicted"/>
<protein>
    <submittedName>
        <fullName evidence="4">Putative peptide synthase SimD6</fullName>
    </submittedName>
</protein>
<dbReference type="Gene3D" id="1.10.1200.10">
    <property type="entry name" value="ACP-like"/>
    <property type="match status" value="1"/>
</dbReference>
<feature type="domain" description="AMP-dependent synthetase/ligase" evidence="3">
    <location>
        <begin position="19"/>
        <end position="374"/>
    </location>
</feature>
<dbReference type="InterPro" id="IPR000873">
    <property type="entry name" value="AMP-dep_synth/lig_dom"/>
</dbReference>
<reference evidence="4" key="1">
    <citation type="submission" date="2017-04" db="EMBL/GenBank/DDBJ databases">
        <title>Population genomics of picophytoplankton unveils novel chromosome hypervariability.</title>
        <authorList>
            <consortium name="DOE Joint Genome Institute"/>
            <person name="Blanc-Mathieu R."/>
            <person name="Krasovec M."/>
            <person name="Hebrard M."/>
            <person name="Yau S."/>
            <person name="Desgranges E."/>
            <person name="Martin J."/>
            <person name="Schackwitz W."/>
            <person name="Kuo A."/>
            <person name="Salin G."/>
            <person name="Donnadieu C."/>
            <person name="Desdevises Y."/>
            <person name="Sanchez-Ferandin S."/>
            <person name="Moreau H."/>
            <person name="Rivals E."/>
            <person name="Grigoriev I.V."/>
            <person name="Grimsley N."/>
            <person name="Eyre-Walker A."/>
            <person name="Piganeau G."/>
        </authorList>
    </citation>
    <scope>NUCLEOTIDE SEQUENCE [LARGE SCALE GENOMIC DNA]</scope>
    <source>
        <strain evidence="4">RCC 1115</strain>
    </source>
</reference>
<accession>A0A1Y5IIX7</accession>
<dbReference type="GO" id="GO:0005737">
    <property type="term" value="C:cytoplasm"/>
    <property type="evidence" value="ECO:0007669"/>
    <property type="project" value="TreeGrafter"/>
</dbReference>
<dbReference type="PANTHER" id="PTHR45527">
    <property type="entry name" value="NONRIBOSOMAL PEPTIDE SYNTHETASE"/>
    <property type="match status" value="1"/>
</dbReference>
<dbReference type="GO" id="GO:0031177">
    <property type="term" value="F:phosphopantetheine binding"/>
    <property type="evidence" value="ECO:0007669"/>
    <property type="project" value="TreeGrafter"/>
</dbReference>
<dbReference type="Gene3D" id="3.40.50.12780">
    <property type="entry name" value="N-terminal domain of ligase-like"/>
    <property type="match status" value="1"/>
</dbReference>
<dbReference type="Proteomes" id="UP000195557">
    <property type="component" value="Unassembled WGS sequence"/>
</dbReference>
<dbReference type="InterPro" id="IPR045851">
    <property type="entry name" value="AMP-bd_C_sf"/>
</dbReference>
<dbReference type="InterPro" id="IPR036770">
    <property type="entry name" value="Ankyrin_rpt-contain_sf"/>
</dbReference>
<evidence type="ECO:0000313" key="4">
    <source>
        <dbReference type="EMBL" id="OUS49518.1"/>
    </source>
</evidence>
<dbReference type="InterPro" id="IPR006162">
    <property type="entry name" value="Ppantetheine_attach_site"/>
</dbReference>
<dbReference type="PROSITE" id="PS50297">
    <property type="entry name" value="ANK_REP_REGION"/>
    <property type="match status" value="2"/>
</dbReference>
<gene>
    <name evidence="4" type="ORF">BE221DRAFT_188816</name>
</gene>
<name>A0A1Y5IIX7_OSTTA</name>
<sequence>MTREMTVCERVRARAQDPATRQKTAVRYYDSLAGSATTLSYDELVRIAERVGRILRRSAARGGDTKTVSCCGIMLEDGADLFVCQLASMFAGLAVLPLSPRDPARRLVSIFEDAHVSVVIVRNVAGESLLREVGGDVKVWLADTLLAADTTTNDGSLVSPSAKDVSHVFFTSGSTGRPKGCVASHAALIAYCDSKNTAHEIDSESVVFCASSHMFDPHFTDFCSALVAGATLVSAAREITLAKLSGILRLSGATHCLTTPVLLASITDVESLRACPLRLVALGGETMSKSLAQSWLNVGIRVVNTYGVTECVAYQSFKEITDPVREDTRALGDPLPGNRFIFAAEPGDDPNIEAQPGRLAELWIGGKQVCDGYLNRPELTEASFRNGMYRTGDIVKMCEDGNHIVVGRRDDQVKVSGQRVELGEIEEAIRRTCGIFIDENKCVLNKYKQLVAYCIGDCPKGVDALISESCRFMVRKEVPQHMVPLAFVFVEAFPVTPTGKISRSTLIDRTVEYHGGDCAVGFGKFGVDVARIWSEELGVDVSFGDCHFIAMGGDSLAALRVVQRVKTLVIGRDGTTGGTFGEALGVFSPAELLQRPVLNDYARFIRVHTASWPKYDSDADEDKDGDEDEDEERRLSRGSDVGQRLLFSATAAGYENVVKALVAAGVSIDPKSGSTPLHLACSNARLGCIRALIECGASVNAFGTRRRTPLLAAVSTQACSAPIIDVLVEGGANVSAVDEDKQTALHIAARVGVSSSVIAALLDQESMSKTKASKPKPRLGINALDGWGRTALHWAAVNGHRNACKDLIDRGADIAIRDHNGETAREIAERRALCSAQERPKGGRPSTWGDIATLLGGSGATKHLKASFA</sequence>
<dbReference type="SUPFAM" id="SSF48403">
    <property type="entry name" value="Ankyrin repeat"/>
    <property type="match status" value="1"/>
</dbReference>
<dbReference type="Gene3D" id="1.25.40.20">
    <property type="entry name" value="Ankyrin repeat-containing domain"/>
    <property type="match status" value="2"/>
</dbReference>
<dbReference type="SUPFAM" id="SSF56801">
    <property type="entry name" value="Acetyl-CoA synthetase-like"/>
    <property type="match status" value="1"/>
</dbReference>
<feature type="region of interest" description="Disordered" evidence="2">
    <location>
        <begin position="616"/>
        <end position="637"/>
    </location>
</feature>
<dbReference type="PROSITE" id="PS50088">
    <property type="entry name" value="ANK_REPEAT"/>
    <property type="match status" value="3"/>
</dbReference>
<feature type="compositionally biased region" description="Acidic residues" evidence="2">
    <location>
        <begin position="618"/>
        <end position="631"/>
    </location>
</feature>
<evidence type="ECO:0000259" key="3">
    <source>
        <dbReference type="Pfam" id="PF00501"/>
    </source>
</evidence>